<feature type="transmembrane region" description="Helical" evidence="7">
    <location>
        <begin position="89"/>
        <end position="108"/>
    </location>
</feature>
<dbReference type="GO" id="GO:0004252">
    <property type="term" value="F:serine-type endopeptidase activity"/>
    <property type="evidence" value="ECO:0007669"/>
    <property type="project" value="InterPro"/>
</dbReference>
<dbReference type="Pfam" id="PF01694">
    <property type="entry name" value="Rhomboid"/>
    <property type="match status" value="1"/>
</dbReference>
<evidence type="ECO:0000256" key="3">
    <source>
        <dbReference type="ARBA" id="ARBA00022692"/>
    </source>
</evidence>
<feature type="domain" description="Peptidase S54 rhomboid" evidence="8">
    <location>
        <begin position="40"/>
        <end position="192"/>
    </location>
</feature>
<dbReference type="GO" id="GO:0016020">
    <property type="term" value="C:membrane"/>
    <property type="evidence" value="ECO:0007669"/>
    <property type="project" value="UniProtKB-SubCell"/>
</dbReference>
<evidence type="ECO:0000259" key="8">
    <source>
        <dbReference type="Pfam" id="PF01694"/>
    </source>
</evidence>
<keyword evidence="4" id="KW-0378">Hydrolase</keyword>
<comment type="caution">
    <text evidence="9">The sequence shown here is derived from an EMBL/GenBank/DDBJ whole genome shotgun (WGS) entry which is preliminary data.</text>
</comment>
<feature type="transmembrane region" description="Helical" evidence="7">
    <location>
        <begin position="114"/>
        <end position="135"/>
    </location>
</feature>
<dbReference type="PANTHER" id="PTHR43731">
    <property type="entry name" value="RHOMBOID PROTEASE"/>
    <property type="match status" value="1"/>
</dbReference>
<dbReference type="AlphaFoldDB" id="A0A0E9N2V8"/>
<dbReference type="RefSeq" id="WP_052955777.1">
    <property type="nucleotide sequence ID" value="NZ_BBWV01000002.1"/>
</dbReference>
<keyword evidence="5 7" id="KW-1133">Transmembrane helix</keyword>
<keyword evidence="3 7" id="KW-0812">Transmembrane</keyword>
<feature type="transmembrane region" description="Helical" evidence="7">
    <location>
        <begin position="42"/>
        <end position="68"/>
    </location>
</feature>
<sequence>MISITLLIIIITCAVSFAAFNSDKLKEDLLFWPAEINSRNQYYRFLTGGLIHGDYMHLAFNMISLYSFGEYIERYLFSSPALFGSYGKLMYLLLYVLALIISVIPDYFSYRNNYNYRALGASGAVSAVIFAFIMLEPTRKLQLFFAIPIRGYVFGALFLAISVYLSKRGGDNIGHRAHFSGAIFGVLFMIIAGKLMANVDVLREFWEQVSR</sequence>
<dbReference type="InterPro" id="IPR022764">
    <property type="entry name" value="Peptidase_S54_rhomboid_dom"/>
</dbReference>
<evidence type="ECO:0000313" key="10">
    <source>
        <dbReference type="Proteomes" id="UP000033121"/>
    </source>
</evidence>
<dbReference type="STRING" id="1220578.FPE01S_02_07910"/>
<comment type="similarity">
    <text evidence="2">Belongs to the peptidase S54 family.</text>
</comment>
<gene>
    <name evidence="9" type="ORF">FPE01S_02_07910</name>
</gene>
<name>A0A0E9N2V8_9BACT</name>
<evidence type="ECO:0000256" key="5">
    <source>
        <dbReference type="ARBA" id="ARBA00022989"/>
    </source>
</evidence>
<dbReference type="Proteomes" id="UP000033121">
    <property type="component" value="Unassembled WGS sequence"/>
</dbReference>
<evidence type="ECO:0000313" key="9">
    <source>
        <dbReference type="EMBL" id="GAO43685.1"/>
    </source>
</evidence>
<evidence type="ECO:0000256" key="7">
    <source>
        <dbReference type="SAM" id="Phobius"/>
    </source>
</evidence>
<comment type="subcellular location">
    <subcellularLocation>
        <location evidence="1">Membrane</location>
        <topology evidence="1">Multi-pass membrane protein</topology>
    </subcellularLocation>
</comment>
<proteinExistence type="inferred from homology"/>
<reference evidence="9 10" key="1">
    <citation type="submission" date="2015-04" db="EMBL/GenBank/DDBJ databases">
        <title>Whole genome shotgun sequence of Flavihumibacter petaseus NBRC 106054.</title>
        <authorList>
            <person name="Miyazawa S."/>
            <person name="Hosoyama A."/>
            <person name="Hashimoto M."/>
            <person name="Noguchi M."/>
            <person name="Tsuchikane K."/>
            <person name="Ohji S."/>
            <person name="Yamazoe A."/>
            <person name="Ichikawa N."/>
            <person name="Kimura A."/>
            <person name="Fujita N."/>
        </authorList>
    </citation>
    <scope>NUCLEOTIDE SEQUENCE [LARGE SCALE GENOMIC DNA]</scope>
    <source>
        <strain evidence="9 10">NBRC 106054</strain>
    </source>
</reference>
<dbReference type="EMBL" id="BBWV01000002">
    <property type="protein sequence ID" value="GAO43685.1"/>
    <property type="molecule type" value="Genomic_DNA"/>
</dbReference>
<organism evidence="9 10">
    <name type="scientific">Flavihumibacter petaseus NBRC 106054</name>
    <dbReference type="NCBI Taxonomy" id="1220578"/>
    <lineage>
        <taxon>Bacteria</taxon>
        <taxon>Pseudomonadati</taxon>
        <taxon>Bacteroidota</taxon>
        <taxon>Chitinophagia</taxon>
        <taxon>Chitinophagales</taxon>
        <taxon>Chitinophagaceae</taxon>
        <taxon>Flavihumibacter</taxon>
    </lineage>
</organism>
<evidence type="ECO:0000256" key="1">
    <source>
        <dbReference type="ARBA" id="ARBA00004141"/>
    </source>
</evidence>
<feature type="transmembrane region" description="Helical" evidence="7">
    <location>
        <begin position="147"/>
        <end position="165"/>
    </location>
</feature>
<keyword evidence="10" id="KW-1185">Reference proteome</keyword>
<dbReference type="InterPro" id="IPR035952">
    <property type="entry name" value="Rhomboid-like_sf"/>
</dbReference>
<dbReference type="Gene3D" id="1.20.1540.10">
    <property type="entry name" value="Rhomboid-like"/>
    <property type="match status" value="1"/>
</dbReference>
<evidence type="ECO:0000256" key="4">
    <source>
        <dbReference type="ARBA" id="ARBA00022801"/>
    </source>
</evidence>
<feature type="transmembrane region" description="Helical" evidence="7">
    <location>
        <begin position="177"/>
        <end position="197"/>
    </location>
</feature>
<dbReference type="SUPFAM" id="SSF144091">
    <property type="entry name" value="Rhomboid-like"/>
    <property type="match status" value="1"/>
</dbReference>
<dbReference type="InterPro" id="IPR050925">
    <property type="entry name" value="Rhomboid_protease_S54"/>
</dbReference>
<evidence type="ECO:0000256" key="6">
    <source>
        <dbReference type="ARBA" id="ARBA00023136"/>
    </source>
</evidence>
<dbReference type="PANTHER" id="PTHR43731:SF14">
    <property type="entry name" value="PRESENILIN-ASSOCIATED RHOMBOID-LIKE PROTEIN, MITOCHONDRIAL"/>
    <property type="match status" value="1"/>
</dbReference>
<accession>A0A0E9N2V8</accession>
<protein>
    <submittedName>
        <fullName evidence="9">Peptidase S54 famiy protein</fullName>
    </submittedName>
</protein>
<evidence type="ECO:0000256" key="2">
    <source>
        <dbReference type="ARBA" id="ARBA00009045"/>
    </source>
</evidence>
<keyword evidence="6 7" id="KW-0472">Membrane</keyword>